<feature type="region of interest" description="Disordered" evidence="3">
    <location>
        <begin position="37"/>
        <end position="61"/>
    </location>
</feature>
<feature type="domain" description="TauD/TfdA-like" evidence="4">
    <location>
        <begin position="332"/>
        <end position="386"/>
    </location>
</feature>
<evidence type="ECO:0000256" key="1">
    <source>
        <dbReference type="ARBA" id="ARBA00023002"/>
    </source>
</evidence>
<protein>
    <submittedName>
        <fullName evidence="5">Fe(II)/alpha-ketoglutarate-dependent arginine beta-hydroxylase</fullName>
    </submittedName>
</protein>
<evidence type="ECO:0000313" key="5">
    <source>
        <dbReference type="EMBL" id="MCP2311604.1"/>
    </source>
</evidence>
<keyword evidence="2" id="KW-0408">Iron</keyword>
<dbReference type="Proteomes" id="UP001206483">
    <property type="component" value="Unassembled WGS sequence"/>
</dbReference>
<evidence type="ECO:0000313" key="6">
    <source>
        <dbReference type="Proteomes" id="UP001206483"/>
    </source>
</evidence>
<gene>
    <name evidence="5" type="ORF">FHR36_004767</name>
</gene>
<dbReference type="RefSeq" id="WP_253800190.1">
    <property type="nucleotide sequence ID" value="NZ_BAAAUB010000002.1"/>
</dbReference>
<accession>A0ABT1J2E5</accession>
<dbReference type="NCBIfam" id="NF041363">
    <property type="entry name" value="GntD_guanitoxin"/>
    <property type="match status" value="1"/>
</dbReference>
<comment type="caution">
    <text evidence="5">The sequence shown here is derived from an EMBL/GenBank/DDBJ whole genome shotgun (WGS) entry which is preliminary data.</text>
</comment>
<evidence type="ECO:0000256" key="2">
    <source>
        <dbReference type="ARBA" id="ARBA00023004"/>
    </source>
</evidence>
<name>A0ABT1J2E5_9ACTN</name>
<dbReference type="EMBL" id="JAMZDX010000004">
    <property type="protein sequence ID" value="MCP2311604.1"/>
    <property type="molecule type" value="Genomic_DNA"/>
</dbReference>
<evidence type="ECO:0000256" key="3">
    <source>
        <dbReference type="SAM" id="MobiDB-lite"/>
    </source>
</evidence>
<reference evidence="5 6" key="1">
    <citation type="submission" date="2022-06" db="EMBL/GenBank/DDBJ databases">
        <title>Sequencing the genomes of 1000 actinobacteria strains.</title>
        <authorList>
            <person name="Klenk H.-P."/>
        </authorList>
    </citation>
    <scope>NUCLEOTIDE SEQUENCE [LARGE SCALE GENOMIC DNA]</scope>
    <source>
        <strain evidence="5 6">DSM 41656</strain>
    </source>
</reference>
<dbReference type="Gene3D" id="3.60.130.10">
    <property type="entry name" value="Clavaminate synthase-like"/>
    <property type="match status" value="1"/>
</dbReference>
<proteinExistence type="predicted"/>
<dbReference type="InterPro" id="IPR053447">
    <property type="entry name" value="Alpha-KG_dependent_hydroxylase"/>
</dbReference>
<organism evidence="5 6">
    <name type="scientific">Kitasatospora paracochleata</name>
    <dbReference type="NCBI Taxonomy" id="58354"/>
    <lineage>
        <taxon>Bacteria</taxon>
        <taxon>Bacillati</taxon>
        <taxon>Actinomycetota</taxon>
        <taxon>Actinomycetes</taxon>
        <taxon>Kitasatosporales</taxon>
        <taxon>Streptomycetaceae</taxon>
        <taxon>Kitasatospora</taxon>
    </lineage>
</organism>
<dbReference type="InterPro" id="IPR003819">
    <property type="entry name" value="TauD/TfdA-like"/>
</dbReference>
<dbReference type="Pfam" id="PF02668">
    <property type="entry name" value="TauD"/>
    <property type="match status" value="1"/>
</dbReference>
<keyword evidence="1" id="KW-0560">Oxidoreductase</keyword>
<dbReference type="SUPFAM" id="SSF51197">
    <property type="entry name" value="Clavaminate synthase-like"/>
    <property type="match status" value="1"/>
</dbReference>
<keyword evidence="6" id="KW-1185">Reference proteome</keyword>
<dbReference type="InterPro" id="IPR042098">
    <property type="entry name" value="TauD-like_sf"/>
</dbReference>
<sequence length="408" mass="45760">MSNVGRRRAEARRIGGTRPAFAFAPWAHSCDATSPSLGVWRSPGHARRPDPRRARRFPPSKGDFSMLHIQLTRSDVEAIDELVSTVAGRHPSADDPEFLRESTVFAQQLPQRLRRSLNSFRLEEPAGACRISGFRVSDDRIGETPRHWADTAGRPGPTLREEFFFVLCSSLLGDVFGWASQQAGRVVHEVVPIPGHEGLQINSGSSSTLLWHTEDAFHPYRADYVGLMCLRNPQRAETTVACIEDVELDREAAEILFEPRFVLRPDEAHLPRNGDPNRPTSARHSEVIARGRARIEQMLSHPQKVAILFGDPASPCLRLDSAEVERTDDLDAMAALDRLSAAVDKQLNGVVLEPGDLLFVDNFRAVHGRQPFAANYDGRDRWLKRVNITRDLRRSRDARVSTDDRIVH</sequence>
<evidence type="ECO:0000259" key="4">
    <source>
        <dbReference type="Pfam" id="PF02668"/>
    </source>
</evidence>